<evidence type="ECO:0000313" key="2">
    <source>
        <dbReference type="Proteomes" id="UP000299102"/>
    </source>
</evidence>
<protein>
    <submittedName>
        <fullName evidence="1">Uncharacterized protein</fullName>
    </submittedName>
</protein>
<dbReference type="Proteomes" id="UP000299102">
    <property type="component" value="Unassembled WGS sequence"/>
</dbReference>
<accession>A0A4C1T832</accession>
<organism evidence="1 2">
    <name type="scientific">Eumeta variegata</name>
    <name type="common">Bagworm moth</name>
    <name type="synonym">Eumeta japonica</name>
    <dbReference type="NCBI Taxonomy" id="151549"/>
    <lineage>
        <taxon>Eukaryota</taxon>
        <taxon>Metazoa</taxon>
        <taxon>Ecdysozoa</taxon>
        <taxon>Arthropoda</taxon>
        <taxon>Hexapoda</taxon>
        <taxon>Insecta</taxon>
        <taxon>Pterygota</taxon>
        <taxon>Neoptera</taxon>
        <taxon>Endopterygota</taxon>
        <taxon>Lepidoptera</taxon>
        <taxon>Glossata</taxon>
        <taxon>Ditrysia</taxon>
        <taxon>Tineoidea</taxon>
        <taxon>Psychidae</taxon>
        <taxon>Oiketicinae</taxon>
        <taxon>Eumeta</taxon>
    </lineage>
</organism>
<dbReference type="EMBL" id="BGZK01000036">
    <property type="protein sequence ID" value="GBP09597.1"/>
    <property type="molecule type" value="Genomic_DNA"/>
</dbReference>
<evidence type="ECO:0000313" key="1">
    <source>
        <dbReference type="EMBL" id="GBP09597.1"/>
    </source>
</evidence>
<comment type="caution">
    <text evidence="1">The sequence shown here is derived from an EMBL/GenBank/DDBJ whole genome shotgun (WGS) entry which is preliminary data.</text>
</comment>
<name>A0A4C1T832_EUMVA</name>
<reference evidence="1 2" key="1">
    <citation type="journal article" date="2019" name="Commun. Biol.">
        <title>The bagworm genome reveals a unique fibroin gene that provides high tensile strength.</title>
        <authorList>
            <person name="Kono N."/>
            <person name="Nakamura H."/>
            <person name="Ohtoshi R."/>
            <person name="Tomita M."/>
            <person name="Numata K."/>
            <person name="Arakawa K."/>
        </authorList>
    </citation>
    <scope>NUCLEOTIDE SEQUENCE [LARGE SCALE GENOMIC DNA]</scope>
</reference>
<dbReference type="AlphaFoldDB" id="A0A4C1T832"/>
<keyword evidence="2" id="KW-1185">Reference proteome</keyword>
<gene>
    <name evidence="1" type="ORF">EVAR_76589_1</name>
</gene>
<proteinExistence type="predicted"/>
<sequence length="115" mass="13119">MISKHKLARAPPYRLHRSSDHLRLEWRVDLKQADKGRNTTVFWVATAVPEFSPILANPGSRAIFRILPIFILARVQYTIVHLGVTGITTMTSISKRLPPFSIIYRHPQTDPPPLI</sequence>